<dbReference type="Pfam" id="PF02793">
    <property type="entry name" value="HRM"/>
    <property type="match status" value="1"/>
</dbReference>
<proteinExistence type="predicted"/>
<keyword evidence="3" id="KW-1185">Reference proteome</keyword>
<dbReference type="SUPFAM" id="SSF111418">
    <property type="entry name" value="Hormone receptor domain"/>
    <property type="match status" value="1"/>
</dbReference>
<evidence type="ECO:0000259" key="1">
    <source>
        <dbReference type="PROSITE" id="PS50227"/>
    </source>
</evidence>
<dbReference type="OrthoDB" id="26203at2759"/>
<dbReference type="InterPro" id="IPR036445">
    <property type="entry name" value="GPCR_2_extracell_dom_sf"/>
</dbReference>
<organism evidence="2 3">
    <name type="scientific">Brachionus calyciflorus</name>
    <dbReference type="NCBI Taxonomy" id="104777"/>
    <lineage>
        <taxon>Eukaryota</taxon>
        <taxon>Metazoa</taxon>
        <taxon>Spiralia</taxon>
        <taxon>Gnathifera</taxon>
        <taxon>Rotifera</taxon>
        <taxon>Eurotatoria</taxon>
        <taxon>Monogononta</taxon>
        <taxon>Pseudotrocha</taxon>
        <taxon>Ploima</taxon>
        <taxon>Brachionidae</taxon>
        <taxon>Brachionus</taxon>
    </lineage>
</organism>
<sequence>MTNECPKAFAFNIWWPRTNFNQVANSSCPKGSTGVSYRLCTINGWASNLDLTENTDQVYALWTDLIIILKKYMIVLVENGQDYTLNDEINLNFNNIQFGLRTKNQVSYSNLNFKLDFTAEVKNKLVYTSLNLTSYNLPKHLMLNSRQGSISTYRVVIILNPDFIINNKSSRITIEFLLTNNFDVQ</sequence>
<dbReference type="AlphaFoldDB" id="A0A814E0V5"/>
<name>A0A814E0V5_9BILA</name>
<protein>
    <recommendedName>
        <fullName evidence="1">G-protein coupled receptors family 2 profile 1 domain-containing protein</fullName>
    </recommendedName>
</protein>
<accession>A0A814E0V5</accession>
<comment type="caution">
    <text evidence="2">The sequence shown here is derived from an EMBL/GenBank/DDBJ whole genome shotgun (WGS) entry which is preliminary data.</text>
</comment>
<evidence type="ECO:0000313" key="3">
    <source>
        <dbReference type="Proteomes" id="UP000663879"/>
    </source>
</evidence>
<dbReference type="Gene3D" id="4.10.1240.10">
    <property type="entry name" value="GPCR, family 2, extracellular hormone receptor domain"/>
    <property type="match status" value="1"/>
</dbReference>
<dbReference type="InterPro" id="IPR001879">
    <property type="entry name" value="GPCR_2_extracellular_dom"/>
</dbReference>
<dbReference type="GO" id="GO:0016020">
    <property type="term" value="C:membrane"/>
    <property type="evidence" value="ECO:0007669"/>
    <property type="project" value="InterPro"/>
</dbReference>
<evidence type="ECO:0000313" key="2">
    <source>
        <dbReference type="EMBL" id="CAF0963113.1"/>
    </source>
</evidence>
<reference evidence="2" key="1">
    <citation type="submission" date="2021-02" db="EMBL/GenBank/DDBJ databases">
        <authorList>
            <person name="Nowell W R."/>
        </authorList>
    </citation>
    <scope>NUCLEOTIDE SEQUENCE</scope>
    <source>
        <strain evidence="2">Ploen Becks lab</strain>
    </source>
</reference>
<dbReference type="PROSITE" id="PS50227">
    <property type="entry name" value="G_PROTEIN_RECEP_F2_3"/>
    <property type="match status" value="1"/>
</dbReference>
<dbReference type="Proteomes" id="UP000663879">
    <property type="component" value="Unassembled WGS sequence"/>
</dbReference>
<dbReference type="SMART" id="SM00008">
    <property type="entry name" value="HormR"/>
    <property type="match status" value="1"/>
</dbReference>
<feature type="domain" description="G-protein coupled receptors family 2 profile 1" evidence="1">
    <location>
        <begin position="1"/>
        <end position="64"/>
    </location>
</feature>
<dbReference type="EMBL" id="CAJNOC010003017">
    <property type="protein sequence ID" value="CAF0963113.1"/>
    <property type="molecule type" value="Genomic_DNA"/>
</dbReference>
<dbReference type="GO" id="GO:0004930">
    <property type="term" value="F:G protein-coupled receptor activity"/>
    <property type="evidence" value="ECO:0007669"/>
    <property type="project" value="InterPro"/>
</dbReference>
<gene>
    <name evidence="2" type="ORF">OXX778_LOCUS14556</name>
</gene>